<gene>
    <name evidence="1" type="ORF">E1294_32555</name>
</gene>
<accession>A0A4R4WK71</accession>
<dbReference type="EMBL" id="SMKP01000113">
    <property type="protein sequence ID" value="TDD16045.1"/>
    <property type="molecule type" value="Genomic_DNA"/>
</dbReference>
<evidence type="ECO:0008006" key="3">
    <source>
        <dbReference type="Google" id="ProtNLM"/>
    </source>
</evidence>
<protein>
    <recommendedName>
        <fullName evidence="3">Integrase</fullName>
    </recommendedName>
</protein>
<name>A0A4R4WK71_9ACTN</name>
<reference evidence="1 2" key="1">
    <citation type="submission" date="2019-03" db="EMBL/GenBank/DDBJ databases">
        <title>Draft genome sequences of novel Actinobacteria.</title>
        <authorList>
            <person name="Sahin N."/>
            <person name="Ay H."/>
            <person name="Saygin H."/>
        </authorList>
    </citation>
    <scope>NUCLEOTIDE SEQUENCE [LARGE SCALE GENOMIC DNA]</scope>
    <source>
        <strain evidence="1 2">KC712</strain>
    </source>
</reference>
<evidence type="ECO:0000313" key="2">
    <source>
        <dbReference type="Proteomes" id="UP000294543"/>
    </source>
</evidence>
<sequence>MRKLHLSRNTVKKYAAVKHAEQLIHGPKYATTLVDPFRDYLRKRRAVEPSVATWTLLGEIKAMGYQGPSPRCVDTLSAG</sequence>
<dbReference type="AlphaFoldDB" id="A0A4R4WK71"/>
<comment type="caution">
    <text evidence="1">The sequence shown here is derived from an EMBL/GenBank/DDBJ whole genome shotgun (WGS) entry which is preliminary data.</text>
</comment>
<evidence type="ECO:0000313" key="1">
    <source>
        <dbReference type="EMBL" id="TDD16045.1"/>
    </source>
</evidence>
<proteinExistence type="predicted"/>
<dbReference type="OrthoDB" id="3238779at2"/>
<organism evidence="1 2">
    <name type="scientific">Nonomuraea diastatica</name>
    <dbReference type="NCBI Taxonomy" id="1848329"/>
    <lineage>
        <taxon>Bacteria</taxon>
        <taxon>Bacillati</taxon>
        <taxon>Actinomycetota</taxon>
        <taxon>Actinomycetes</taxon>
        <taxon>Streptosporangiales</taxon>
        <taxon>Streptosporangiaceae</taxon>
        <taxon>Nonomuraea</taxon>
    </lineage>
</organism>
<keyword evidence="2" id="KW-1185">Reference proteome</keyword>
<dbReference type="Proteomes" id="UP000294543">
    <property type="component" value="Unassembled WGS sequence"/>
</dbReference>